<keyword evidence="3" id="KW-0472">Membrane</keyword>
<keyword evidence="3" id="KW-0812">Transmembrane</keyword>
<dbReference type="EMBL" id="CANHGI010000002">
    <property type="protein sequence ID" value="CAI5441505.1"/>
    <property type="molecule type" value="Genomic_DNA"/>
</dbReference>
<keyword evidence="3" id="KW-1133">Transmembrane helix</keyword>
<dbReference type="InterPro" id="IPR052739">
    <property type="entry name" value="FAAH2"/>
</dbReference>
<protein>
    <recommendedName>
        <fullName evidence="4">Amidase domain-containing protein</fullName>
    </recommendedName>
</protein>
<feature type="active site" description="Charge relay system" evidence="2">
    <location>
        <position position="208"/>
    </location>
</feature>
<evidence type="ECO:0000313" key="6">
    <source>
        <dbReference type="Proteomes" id="UP001152747"/>
    </source>
</evidence>
<name>A0A9P1MYK6_9PELO</name>
<comment type="similarity">
    <text evidence="1">Belongs to the amidase family.</text>
</comment>
<dbReference type="PANTHER" id="PTHR43372">
    <property type="entry name" value="FATTY-ACID AMIDE HYDROLASE"/>
    <property type="match status" value="1"/>
</dbReference>
<evidence type="ECO:0000313" key="5">
    <source>
        <dbReference type="EMBL" id="CAI5441505.1"/>
    </source>
</evidence>
<feature type="active site" description="Charge relay system" evidence="2">
    <location>
        <position position="133"/>
    </location>
</feature>
<dbReference type="InterPro" id="IPR036928">
    <property type="entry name" value="AS_sf"/>
</dbReference>
<dbReference type="PANTHER" id="PTHR43372:SF4">
    <property type="entry name" value="FATTY-ACID AMIDE HYDROLASE 2"/>
    <property type="match status" value="1"/>
</dbReference>
<dbReference type="Gene3D" id="3.90.1300.10">
    <property type="entry name" value="Amidase signature (AS) domain"/>
    <property type="match status" value="1"/>
</dbReference>
<feature type="active site" description="Acyl-ester intermediate" evidence="2">
    <location>
        <position position="232"/>
    </location>
</feature>
<evidence type="ECO:0000256" key="1">
    <source>
        <dbReference type="ARBA" id="ARBA00009199"/>
    </source>
</evidence>
<accession>A0A9P1MYK6</accession>
<comment type="caution">
    <text evidence="5">The sequence shown here is derived from an EMBL/GenBank/DDBJ whole genome shotgun (WGS) entry which is preliminary data.</text>
</comment>
<dbReference type="PIRSF" id="PIRSF001221">
    <property type="entry name" value="Amidase_fungi"/>
    <property type="match status" value="1"/>
</dbReference>
<dbReference type="InterPro" id="IPR020556">
    <property type="entry name" value="Amidase_CS"/>
</dbReference>
<dbReference type="OrthoDB" id="6428749at2759"/>
<dbReference type="AlphaFoldDB" id="A0A9P1MYK6"/>
<feature type="transmembrane region" description="Helical" evidence="3">
    <location>
        <begin position="12"/>
        <end position="32"/>
    </location>
</feature>
<dbReference type="Pfam" id="PF01425">
    <property type="entry name" value="Amidase"/>
    <property type="match status" value="1"/>
</dbReference>
<dbReference type="Proteomes" id="UP001152747">
    <property type="component" value="Unassembled WGS sequence"/>
</dbReference>
<keyword evidence="6" id="KW-1185">Reference proteome</keyword>
<dbReference type="SUPFAM" id="SSF75304">
    <property type="entry name" value="Amidase signature (AS) enzymes"/>
    <property type="match status" value="1"/>
</dbReference>
<feature type="domain" description="Amidase" evidence="4">
    <location>
        <begin position="70"/>
        <end position="514"/>
    </location>
</feature>
<dbReference type="GO" id="GO:0012505">
    <property type="term" value="C:endomembrane system"/>
    <property type="evidence" value="ECO:0007669"/>
    <property type="project" value="TreeGrafter"/>
</dbReference>
<proteinExistence type="inferred from homology"/>
<evidence type="ECO:0000256" key="2">
    <source>
        <dbReference type="PIRSR" id="PIRSR001221-1"/>
    </source>
</evidence>
<evidence type="ECO:0000256" key="3">
    <source>
        <dbReference type="SAM" id="Phobius"/>
    </source>
</evidence>
<reference evidence="5" key="1">
    <citation type="submission" date="2022-11" db="EMBL/GenBank/DDBJ databases">
        <authorList>
            <person name="Kikuchi T."/>
        </authorList>
    </citation>
    <scope>NUCLEOTIDE SEQUENCE</scope>
    <source>
        <strain evidence="5">PS1010</strain>
    </source>
</reference>
<sequence>MLPYWVKKSFLNILLRISAFYFCSVHFIFWIYNAFFKQRQYVTPPNDRLLMISATQAVKMIASREISSTELIEAYIHRIEQVNETINAVVLKLFDSAREKAKKVDEFIQKNDDAEISQKIKQQPLFGVPFTIKDALEVEGEIITCGIFSRKDQKCERSAEAVIRMQNAGGILLAVTNVPEVCMWVEAVNTVYGRSKNPYDTRRMTGGSSGGEGALLGAAGSVIGLGSDIGGSIRMPSFFNGIFGLKPTPGVIPLSGHVPEPTGYKEQMLRIGPMCRFAEDLPLLLRILSGEENVAKLNLDEPVARKKLRIFYLEGISENPVLEPLSDDMRYALKRSVKLLERKYDLVAQRIELPLAKNVMEYFSLSMKQDTTDPEFNKMMLCLKGTKGEVNCYSEMVKFICGNSKHTLAAIITGILDSHDPFSEQQKKELLYKRDRLKRQITELLGNDGVLLFPSWPTTAKFHNEPICAPFNFCYTALWNVLAVPVVQCPLGLDKHGVPLGVQVIGNPLTDRNLIAVAQDLEEGFNGWAPAGPL</sequence>
<gene>
    <name evidence="5" type="ORF">CAMP_LOCUS4142</name>
</gene>
<dbReference type="PROSITE" id="PS00571">
    <property type="entry name" value="AMIDASES"/>
    <property type="match status" value="1"/>
</dbReference>
<organism evidence="5 6">
    <name type="scientific">Caenorhabditis angaria</name>
    <dbReference type="NCBI Taxonomy" id="860376"/>
    <lineage>
        <taxon>Eukaryota</taxon>
        <taxon>Metazoa</taxon>
        <taxon>Ecdysozoa</taxon>
        <taxon>Nematoda</taxon>
        <taxon>Chromadorea</taxon>
        <taxon>Rhabditida</taxon>
        <taxon>Rhabditina</taxon>
        <taxon>Rhabditomorpha</taxon>
        <taxon>Rhabditoidea</taxon>
        <taxon>Rhabditidae</taxon>
        <taxon>Peloderinae</taxon>
        <taxon>Caenorhabditis</taxon>
    </lineage>
</organism>
<dbReference type="InterPro" id="IPR023631">
    <property type="entry name" value="Amidase_dom"/>
</dbReference>
<evidence type="ECO:0000259" key="4">
    <source>
        <dbReference type="Pfam" id="PF01425"/>
    </source>
</evidence>